<dbReference type="InterPro" id="IPR013783">
    <property type="entry name" value="Ig-like_fold"/>
</dbReference>
<dbReference type="Pfam" id="PF07691">
    <property type="entry name" value="PA14"/>
    <property type="match status" value="1"/>
</dbReference>
<evidence type="ECO:0000313" key="6">
    <source>
        <dbReference type="Proteomes" id="UP000179221"/>
    </source>
</evidence>
<keyword evidence="1" id="KW-0472">Membrane</keyword>
<organism evidence="5 6">
    <name type="scientific">Candidatus Woesebacteria bacterium RIFCSPHIGHO2_01_FULL_40_22</name>
    <dbReference type="NCBI Taxonomy" id="1802499"/>
    <lineage>
        <taxon>Bacteria</taxon>
        <taxon>Candidatus Woeseibacteriota</taxon>
    </lineage>
</organism>
<feature type="chain" id="PRO_5009533808" description="PA14 domain-containing protein" evidence="2">
    <location>
        <begin position="20"/>
        <end position="327"/>
    </location>
</feature>
<dbReference type="Gene3D" id="3.90.182.10">
    <property type="entry name" value="Toxin - Anthrax Protective Antigen,domain 1"/>
    <property type="match status" value="1"/>
</dbReference>
<evidence type="ECO:0008006" key="7">
    <source>
        <dbReference type="Google" id="ProtNLM"/>
    </source>
</evidence>
<dbReference type="InterPro" id="IPR035986">
    <property type="entry name" value="PKD_dom_sf"/>
</dbReference>
<dbReference type="PROSITE" id="PS51820">
    <property type="entry name" value="PA14"/>
    <property type="match status" value="1"/>
</dbReference>
<sequence>MRIKSLIVSLVFIIATAFNGVSSVAAQEIPTGKYLGDYYNGKNFDTLVMSRYDDKIEFNWFIRSPDSKIGRDNFSIRWQGKFNFDNSLYEFTVVSDDGARMYLDGEKIIDAWTVQQYRSYKVRKEVSAGTHTIVVEYFESGMYAAVRAFWEKVTPSVTAVTPQPGTNYPTGVPSNLAGLYDSSCVELIATPIEGSTPLTVEFTGAGYDPYGLIAKYRFNFGDGGEDSIKETEDYFATYVYNKGGGFNPTLQVQDSKGVWKTSDDCKITLAVKGNTGIGGGGDLDPAPMATVSSLPETGLYDNPLLAFVSLLGTGLLGIYLMRRFRTV</sequence>
<keyword evidence="1" id="KW-0812">Transmembrane</keyword>
<evidence type="ECO:0000313" key="5">
    <source>
        <dbReference type="EMBL" id="OGM26314.1"/>
    </source>
</evidence>
<dbReference type="SMART" id="SM00089">
    <property type="entry name" value="PKD"/>
    <property type="match status" value="1"/>
</dbReference>
<dbReference type="InterPro" id="IPR000601">
    <property type="entry name" value="PKD_dom"/>
</dbReference>
<dbReference type="InterPro" id="IPR022409">
    <property type="entry name" value="PKD/Chitinase_dom"/>
</dbReference>
<dbReference type="Gene3D" id="2.60.40.10">
    <property type="entry name" value="Immunoglobulins"/>
    <property type="match status" value="1"/>
</dbReference>
<reference evidence="5 6" key="1">
    <citation type="journal article" date="2016" name="Nat. Commun.">
        <title>Thousands of microbial genomes shed light on interconnected biogeochemical processes in an aquifer system.</title>
        <authorList>
            <person name="Anantharaman K."/>
            <person name="Brown C.T."/>
            <person name="Hug L.A."/>
            <person name="Sharon I."/>
            <person name="Castelle C.J."/>
            <person name="Probst A.J."/>
            <person name="Thomas B.C."/>
            <person name="Singh A."/>
            <person name="Wilkins M.J."/>
            <person name="Karaoz U."/>
            <person name="Brodie E.L."/>
            <person name="Williams K.H."/>
            <person name="Hubbard S.S."/>
            <person name="Banfield J.F."/>
        </authorList>
    </citation>
    <scope>NUCLEOTIDE SEQUENCE [LARGE SCALE GENOMIC DNA]</scope>
</reference>
<feature type="transmembrane region" description="Helical" evidence="1">
    <location>
        <begin position="304"/>
        <end position="321"/>
    </location>
</feature>
<keyword evidence="1" id="KW-1133">Transmembrane helix</keyword>
<evidence type="ECO:0000256" key="1">
    <source>
        <dbReference type="SAM" id="Phobius"/>
    </source>
</evidence>
<comment type="caution">
    <text evidence="5">The sequence shown here is derived from an EMBL/GenBank/DDBJ whole genome shotgun (WGS) entry which is preliminary data.</text>
</comment>
<evidence type="ECO:0000259" key="4">
    <source>
        <dbReference type="PROSITE" id="PS51820"/>
    </source>
</evidence>
<dbReference type="InterPro" id="IPR011658">
    <property type="entry name" value="PA14_dom"/>
</dbReference>
<dbReference type="InterPro" id="IPR037524">
    <property type="entry name" value="PA14/GLEYA"/>
</dbReference>
<evidence type="ECO:0000259" key="3">
    <source>
        <dbReference type="PROSITE" id="PS50093"/>
    </source>
</evidence>
<dbReference type="SMART" id="SM00758">
    <property type="entry name" value="PA14"/>
    <property type="match status" value="1"/>
</dbReference>
<proteinExistence type="predicted"/>
<evidence type="ECO:0000256" key="2">
    <source>
        <dbReference type="SAM" id="SignalP"/>
    </source>
</evidence>
<dbReference type="SUPFAM" id="SSF49299">
    <property type="entry name" value="PKD domain"/>
    <property type="match status" value="1"/>
</dbReference>
<gene>
    <name evidence="5" type="ORF">A2628_03880</name>
</gene>
<keyword evidence="2" id="KW-0732">Signal</keyword>
<feature type="signal peptide" evidence="2">
    <location>
        <begin position="1"/>
        <end position="19"/>
    </location>
</feature>
<accession>A0A1F7YG50</accession>
<dbReference type="Proteomes" id="UP000179221">
    <property type="component" value="Unassembled WGS sequence"/>
</dbReference>
<dbReference type="EMBL" id="MGGL01000014">
    <property type="protein sequence ID" value="OGM26314.1"/>
    <property type="molecule type" value="Genomic_DNA"/>
</dbReference>
<dbReference type="Pfam" id="PF18911">
    <property type="entry name" value="PKD_4"/>
    <property type="match status" value="1"/>
</dbReference>
<dbReference type="CDD" id="cd00146">
    <property type="entry name" value="PKD"/>
    <property type="match status" value="1"/>
</dbReference>
<feature type="domain" description="PA14" evidence="4">
    <location>
        <begin position="29"/>
        <end position="167"/>
    </location>
</feature>
<name>A0A1F7YG50_9BACT</name>
<protein>
    <recommendedName>
        <fullName evidence="7">PA14 domain-containing protein</fullName>
    </recommendedName>
</protein>
<dbReference type="PROSITE" id="PS50093">
    <property type="entry name" value="PKD"/>
    <property type="match status" value="1"/>
</dbReference>
<feature type="domain" description="PKD" evidence="3">
    <location>
        <begin position="183"/>
        <end position="257"/>
    </location>
</feature>
<dbReference type="AlphaFoldDB" id="A0A1F7YG50"/>
<dbReference type="SUPFAM" id="SSF56988">
    <property type="entry name" value="Anthrax protective antigen"/>
    <property type="match status" value="1"/>
</dbReference>